<evidence type="ECO:0000259" key="2">
    <source>
        <dbReference type="Pfam" id="PF15542"/>
    </source>
</evidence>
<accession>A0ABR7RLK4</accession>
<dbReference type="InterPro" id="IPR029100">
    <property type="entry name" value="Ntox50"/>
</dbReference>
<dbReference type="EMBL" id="JACTVA010000015">
    <property type="protein sequence ID" value="MBC9207318.1"/>
    <property type="molecule type" value="Genomic_DNA"/>
</dbReference>
<gene>
    <name evidence="3" type="ORF">IBL26_10760</name>
</gene>
<evidence type="ECO:0000313" key="4">
    <source>
        <dbReference type="Proteomes" id="UP000626026"/>
    </source>
</evidence>
<feature type="compositionally biased region" description="Gly residues" evidence="1">
    <location>
        <begin position="23"/>
        <end position="33"/>
    </location>
</feature>
<sequence length="153" mass="16178">MGDLCDARRNPSDLWGRTPQPLEGGGGYGGLSRGSGASPSGRSASPRPSNEPRFDINPDKRAQHAPSTQSDPGRSTLHADANALMREFAGRGRVVAGSRPGVSGTKETFDTGDRVIGVYRQLDGREALTTRGTIHYSKTGAHIVPAQPNGWVN</sequence>
<dbReference type="Proteomes" id="UP000626026">
    <property type="component" value="Unassembled WGS sequence"/>
</dbReference>
<feature type="compositionally biased region" description="Basic and acidic residues" evidence="1">
    <location>
        <begin position="50"/>
        <end position="62"/>
    </location>
</feature>
<feature type="compositionally biased region" description="Low complexity" evidence="1">
    <location>
        <begin position="34"/>
        <end position="48"/>
    </location>
</feature>
<feature type="domain" description="Bacterial toxin 50" evidence="2">
    <location>
        <begin position="56"/>
        <end position="145"/>
    </location>
</feature>
<keyword evidence="4" id="KW-1185">Reference proteome</keyword>
<protein>
    <recommendedName>
        <fullName evidence="2">Bacterial toxin 50 domain-containing protein</fullName>
    </recommendedName>
</protein>
<dbReference type="Pfam" id="PF15542">
    <property type="entry name" value="Ntox50"/>
    <property type="match status" value="1"/>
</dbReference>
<organism evidence="3 4">
    <name type="scientific">Teichococcus aerophilus</name>
    <dbReference type="NCBI Taxonomy" id="1224513"/>
    <lineage>
        <taxon>Bacteria</taxon>
        <taxon>Pseudomonadati</taxon>
        <taxon>Pseudomonadota</taxon>
        <taxon>Alphaproteobacteria</taxon>
        <taxon>Acetobacterales</taxon>
        <taxon>Roseomonadaceae</taxon>
        <taxon>Roseomonas</taxon>
    </lineage>
</organism>
<evidence type="ECO:0000256" key="1">
    <source>
        <dbReference type="SAM" id="MobiDB-lite"/>
    </source>
</evidence>
<name>A0ABR7RLK4_9PROT</name>
<evidence type="ECO:0000313" key="3">
    <source>
        <dbReference type="EMBL" id="MBC9207318.1"/>
    </source>
</evidence>
<feature type="compositionally biased region" description="Basic and acidic residues" evidence="1">
    <location>
        <begin position="1"/>
        <end position="11"/>
    </location>
</feature>
<comment type="caution">
    <text evidence="3">The sequence shown here is derived from an EMBL/GenBank/DDBJ whole genome shotgun (WGS) entry which is preliminary data.</text>
</comment>
<reference evidence="3 4" key="1">
    <citation type="journal article" date="2013" name="Int. J. Syst. Evol. Microbiol.">
        <title>Roseomonas aerophila sp. nov., isolated from air.</title>
        <authorList>
            <person name="Kim S.J."/>
            <person name="Weon H.Y."/>
            <person name="Ahn J.H."/>
            <person name="Hong S.B."/>
            <person name="Seok S.J."/>
            <person name="Whang K.S."/>
            <person name="Kwon S.W."/>
        </authorList>
    </citation>
    <scope>NUCLEOTIDE SEQUENCE [LARGE SCALE GENOMIC DNA]</scope>
    <source>
        <strain evidence="3 4">NBRC 108923</strain>
    </source>
</reference>
<proteinExistence type="predicted"/>
<feature type="region of interest" description="Disordered" evidence="1">
    <location>
        <begin position="1"/>
        <end position="79"/>
    </location>
</feature>